<dbReference type="Gramene" id="TVT98026">
    <property type="protein sequence ID" value="TVT98026"/>
    <property type="gene ID" value="EJB05_56695"/>
</dbReference>
<evidence type="ECO:0000313" key="3">
    <source>
        <dbReference type="Proteomes" id="UP000324897"/>
    </source>
</evidence>
<proteinExistence type="predicted"/>
<gene>
    <name evidence="2" type="ORF">EJB05_56695</name>
</gene>
<dbReference type="PANTHER" id="PTHR33075">
    <property type="entry name" value="OS02G0499800 PROTEIN"/>
    <property type="match status" value="1"/>
</dbReference>
<feature type="non-terminal residue" evidence="2">
    <location>
        <position position="1"/>
    </location>
</feature>
<dbReference type="Proteomes" id="UP000324897">
    <property type="component" value="Unassembled WGS sequence"/>
</dbReference>
<keyword evidence="3" id="KW-1185">Reference proteome</keyword>
<name>A0A5J9SGR0_9POAL</name>
<organism evidence="2 3">
    <name type="scientific">Eragrostis curvula</name>
    <name type="common">weeping love grass</name>
    <dbReference type="NCBI Taxonomy" id="38414"/>
    <lineage>
        <taxon>Eukaryota</taxon>
        <taxon>Viridiplantae</taxon>
        <taxon>Streptophyta</taxon>
        <taxon>Embryophyta</taxon>
        <taxon>Tracheophyta</taxon>
        <taxon>Spermatophyta</taxon>
        <taxon>Magnoliopsida</taxon>
        <taxon>Liliopsida</taxon>
        <taxon>Poales</taxon>
        <taxon>Poaceae</taxon>
        <taxon>PACMAD clade</taxon>
        <taxon>Chloridoideae</taxon>
        <taxon>Eragrostideae</taxon>
        <taxon>Eragrostidinae</taxon>
        <taxon>Eragrostis</taxon>
    </lineage>
</organism>
<evidence type="ECO:0000313" key="2">
    <source>
        <dbReference type="EMBL" id="TVT98026.1"/>
    </source>
</evidence>
<evidence type="ECO:0000256" key="1">
    <source>
        <dbReference type="SAM" id="MobiDB-lite"/>
    </source>
</evidence>
<dbReference type="OrthoDB" id="712243at2759"/>
<dbReference type="AlphaFoldDB" id="A0A5J9SGR0"/>
<dbReference type="EMBL" id="RWGY01000912">
    <property type="protein sequence ID" value="TVT98026.1"/>
    <property type="molecule type" value="Genomic_DNA"/>
</dbReference>
<sequence>MEERPVDLLQLDYSPGIGKQVEIWKQFNLPVVFSHGMGLREFFLVLSVGRCKFRLTDLSVAHILQAVLGGDAKAFKVEDLQDRVYKFSVSCKKISFYIYNIKSYECTDFKILFHLWGNGGPQAIQEEQRWDLEQEREWTMVTKKKKMKSYAEAARSVPRHHGSRSLLSGANAIPTREATRKKSNTAIPPNPIPVNSSLIG</sequence>
<feature type="region of interest" description="Disordered" evidence="1">
    <location>
        <begin position="152"/>
        <end position="200"/>
    </location>
</feature>
<reference evidence="2 3" key="1">
    <citation type="journal article" date="2019" name="Sci. Rep.">
        <title>A high-quality genome of Eragrostis curvula grass provides insights into Poaceae evolution and supports new strategies to enhance forage quality.</title>
        <authorList>
            <person name="Carballo J."/>
            <person name="Santos B.A.C.M."/>
            <person name="Zappacosta D."/>
            <person name="Garbus I."/>
            <person name="Selva J.P."/>
            <person name="Gallo C.A."/>
            <person name="Diaz A."/>
            <person name="Albertini E."/>
            <person name="Caccamo M."/>
            <person name="Echenique V."/>
        </authorList>
    </citation>
    <scope>NUCLEOTIDE SEQUENCE [LARGE SCALE GENOMIC DNA]</scope>
    <source>
        <strain evidence="3">cv. Victoria</strain>
        <tissue evidence="2">Leaf</tissue>
    </source>
</reference>
<accession>A0A5J9SGR0</accession>
<comment type="caution">
    <text evidence="2">The sequence shown here is derived from an EMBL/GenBank/DDBJ whole genome shotgun (WGS) entry which is preliminary data.</text>
</comment>
<protein>
    <submittedName>
        <fullName evidence="2">Uncharacterized protein</fullName>
    </submittedName>
</protein>
<dbReference type="PANTHER" id="PTHR33075:SF7">
    <property type="entry name" value="OS02G0303350 PROTEIN"/>
    <property type="match status" value="1"/>
</dbReference>